<accession>A0AAW0I8S4</accession>
<evidence type="ECO:0000313" key="2">
    <source>
        <dbReference type="Proteomes" id="UP001488838"/>
    </source>
</evidence>
<organism evidence="1 2">
    <name type="scientific">Myodes glareolus</name>
    <name type="common">Bank vole</name>
    <name type="synonym">Clethrionomys glareolus</name>
    <dbReference type="NCBI Taxonomy" id="447135"/>
    <lineage>
        <taxon>Eukaryota</taxon>
        <taxon>Metazoa</taxon>
        <taxon>Chordata</taxon>
        <taxon>Craniata</taxon>
        <taxon>Vertebrata</taxon>
        <taxon>Euteleostomi</taxon>
        <taxon>Mammalia</taxon>
        <taxon>Eutheria</taxon>
        <taxon>Euarchontoglires</taxon>
        <taxon>Glires</taxon>
        <taxon>Rodentia</taxon>
        <taxon>Myomorpha</taxon>
        <taxon>Muroidea</taxon>
        <taxon>Cricetidae</taxon>
        <taxon>Arvicolinae</taxon>
        <taxon>Myodes</taxon>
    </lineage>
</organism>
<sequence length="45" mass="5026">MCSLHRIRTMAEDGGPGLTSPAARVRKAFSVDRLFSRYAGCEVRR</sequence>
<reference evidence="1 2" key="1">
    <citation type="journal article" date="2023" name="bioRxiv">
        <title>Conserved and derived expression patterns and positive selection on dental genes reveal complex evolutionary context of ever-growing rodent molars.</title>
        <authorList>
            <person name="Calamari Z.T."/>
            <person name="Song A."/>
            <person name="Cohen E."/>
            <person name="Akter M."/>
            <person name="Roy R.D."/>
            <person name="Hallikas O."/>
            <person name="Christensen M.M."/>
            <person name="Li P."/>
            <person name="Marangoni P."/>
            <person name="Jernvall J."/>
            <person name="Klein O.D."/>
        </authorList>
    </citation>
    <scope>NUCLEOTIDE SEQUENCE [LARGE SCALE GENOMIC DNA]</scope>
    <source>
        <strain evidence="1">V071</strain>
    </source>
</reference>
<comment type="caution">
    <text evidence="1">The sequence shown here is derived from an EMBL/GenBank/DDBJ whole genome shotgun (WGS) entry which is preliminary data.</text>
</comment>
<dbReference type="Proteomes" id="UP001488838">
    <property type="component" value="Unassembled WGS sequence"/>
</dbReference>
<gene>
    <name evidence="1" type="ORF">U0070_013738</name>
</gene>
<evidence type="ECO:0000313" key="1">
    <source>
        <dbReference type="EMBL" id="KAK7810687.1"/>
    </source>
</evidence>
<protein>
    <submittedName>
        <fullName evidence="1">Uncharacterized protein</fullName>
    </submittedName>
</protein>
<dbReference type="EMBL" id="JBBHLL010000189">
    <property type="protein sequence ID" value="KAK7810687.1"/>
    <property type="molecule type" value="Genomic_DNA"/>
</dbReference>
<dbReference type="AlphaFoldDB" id="A0AAW0I8S4"/>
<keyword evidence="2" id="KW-1185">Reference proteome</keyword>
<proteinExistence type="predicted"/>
<name>A0AAW0I8S4_MYOGA</name>